<reference evidence="2 3" key="1">
    <citation type="submission" date="2018-09" db="EMBL/GenBank/DDBJ databases">
        <title>Novel species of Cryobacterium.</title>
        <authorList>
            <person name="Liu Q."/>
            <person name="Xin Y.-H."/>
        </authorList>
    </citation>
    <scope>NUCLEOTIDE SEQUENCE [LARGE SCALE GENOMIC DNA]</scope>
    <source>
        <strain evidence="2 3">Hh39</strain>
    </source>
</reference>
<proteinExistence type="predicted"/>
<evidence type="ECO:0000313" key="2">
    <source>
        <dbReference type="EMBL" id="RJT92136.1"/>
    </source>
</evidence>
<evidence type="ECO:0000256" key="1">
    <source>
        <dbReference type="SAM" id="Phobius"/>
    </source>
</evidence>
<keyword evidence="3" id="KW-1185">Reference proteome</keyword>
<dbReference type="AlphaFoldDB" id="A0A3A5N1G3"/>
<comment type="caution">
    <text evidence="2">The sequence shown here is derived from an EMBL/GenBank/DDBJ whole genome shotgun (WGS) entry which is preliminary data.</text>
</comment>
<keyword evidence="1" id="KW-0472">Membrane</keyword>
<name>A0A3A5N1G3_9MICO</name>
<sequence length="94" mass="10299">MLLEALMHDQRSALNLLSVLGLQLSAPLAIAAMALAGKWILGLWTTESTSYWGLALGVVAFVFWVPVVEKKVRALNRERYSLRESRKAASSAAN</sequence>
<keyword evidence="1" id="KW-0812">Transmembrane</keyword>
<accession>A0A3A5N1G3</accession>
<dbReference type="EMBL" id="QZVS01000032">
    <property type="protein sequence ID" value="RJT92136.1"/>
    <property type="molecule type" value="Genomic_DNA"/>
</dbReference>
<organism evidence="2 3">
    <name type="scientific">Cryobacterium melibiosiphilum</name>
    <dbReference type="NCBI Taxonomy" id="995039"/>
    <lineage>
        <taxon>Bacteria</taxon>
        <taxon>Bacillati</taxon>
        <taxon>Actinomycetota</taxon>
        <taxon>Actinomycetes</taxon>
        <taxon>Micrococcales</taxon>
        <taxon>Microbacteriaceae</taxon>
        <taxon>Cryobacterium</taxon>
    </lineage>
</organism>
<evidence type="ECO:0000313" key="3">
    <source>
        <dbReference type="Proteomes" id="UP000272015"/>
    </source>
</evidence>
<gene>
    <name evidence="2" type="ORF">D6T64_00720</name>
</gene>
<dbReference type="Proteomes" id="UP000272015">
    <property type="component" value="Unassembled WGS sequence"/>
</dbReference>
<keyword evidence="1" id="KW-1133">Transmembrane helix</keyword>
<feature type="transmembrane region" description="Helical" evidence="1">
    <location>
        <begin position="49"/>
        <end position="68"/>
    </location>
</feature>
<protein>
    <submittedName>
        <fullName evidence="2">Uncharacterized protein</fullName>
    </submittedName>
</protein>
<feature type="transmembrane region" description="Helical" evidence="1">
    <location>
        <begin position="12"/>
        <end position="37"/>
    </location>
</feature>